<dbReference type="AlphaFoldDB" id="A0A512HU04"/>
<gene>
    <name evidence="2" type="ORF">AFL01nite_12590</name>
</gene>
<dbReference type="OrthoDB" id="4964652at2"/>
<protein>
    <submittedName>
        <fullName evidence="2">Uncharacterized protein</fullName>
    </submittedName>
</protein>
<feature type="transmembrane region" description="Helical" evidence="1">
    <location>
        <begin position="164"/>
        <end position="185"/>
    </location>
</feature>
<evidence type="ECO:0000313" key="2">
    <source>
        <dbReference type="EMBL" id="GEO88932.1"/>
    </source>
</evidence>
<reference evidence="2 3" key="1">
    <citation type="submission" date="2019-07" db="EMBL/GenBank/DDBJ databases">
        <title>Whole genome shotgun sequence of Aeromicrobium flavum NBRC 107625.</title>
        <authorList>
            <person name="Hosoyama A."/>
            <person name="Uohara A."/>
            <person name="Ohji S."/>
            <person name="Ichikawa N."/>
        </authorList>
    </citation>
    <scope>NUCLEOTIDE SEQUENCE [LARGE SCALE GENOMIC DNA]</scope>
    <source>
        <strain evidence="2 3">NBRC 107625</strain>
    </source>
</reference>
<evidence type="ECO:0000313" key="3">
    <source>
        <dbReference type="Proteomes" id="UP000321769"/>
    </source>
</evidence>
<keyword evidence="1" id="KW-0812">Transmembrane</keyword>
<dbReference type="RefSeq" id="WP_146826543.1">
    <property type="nucleotide sequence ID" value="NZ_BAAAYQ010000001.1"/>
</dbReference>
<keyword evidence="1" id="KW-1133">Transmembrane helix</keyword>
<name>A0A512HU04_9ACTN</name>
<dbReference type="EMBL" id="BJZQ01000004">
    <property type="protein sequence ID" value="GEO88932.1"/>
    <property type="molecule type" value="Genomic_DNA"/>
</dbReference>
<organism evidence="2 3">
    <name type="scientific">Aeromicrobium flavum</name>
    <dbReference type="NCBI Taxonomy" id="416568"/>
    <lineage>
        <taxon>Bacteria</taxon>
        <taxon>Bacillati</taxon>
        <taxon>Actinomycetota</taxon>
        <taxon>Actinomycetes</taxon>
        <taxon>Propionibacteriales</taxon>
        <taxon>Nocardioidaceae</taxon>
        <taxon>Aeromicrobium</taxon>
    </lineage>
</organism>
<evidence type="ECO:0000256" key="1">
    <source>
        <dbReference type="SAM" id="Phobius"/>
    </source>
</evidence>
<feature type="transmembrane region" description="Helical" evidence="1">
    <location>
        <begin position="248"/>
        <end position="268"/>
    </location>
</feature>
<dbReference type="Proteomes" id="UP000321769">
    <property type="component" value="Unassembled WGS sequence"/>
</dbReference>
<comment type="caution">
    <text evidence="2">The sequence shown here is derived from an EMBL/GenBank/DDBJ whole genome shotgun (WGS) entry which is preliminary data.</text>
</comment>
<sequence length="270" mass="28105">MRPLLTALLWCVATLATVVAIGAGWTAAHVQSESGFVRLVSAVGDDPEVQAAAADVAGEAFADQTGLPIAWHDRIAARTRDAVLRFTASQGWSEAWRETTRRTHQRLYADQTPTDLRADVAPLVGVAVGELAADLPFDLGGPDELWVTVSEEDPGDLVGVTSQAGTVAVVAVGTALVAALLTLVVSRRRSTTWAALGAGALLAAGTWWVLGRVTLPRLVEDRAADTGADSDLQQVLVDRVVGSLDATLVWVAVAGAAMVAAGLVSRALRS</sequence>
<accession>A0A512HU04</accession>
<feature type="transmembrane region" description="Helical" evidence="1">
    <location>
        <begin position="192"/>
        <end position="210"/>
    </location>
</feature>
<keyword evidence="3" id="KW-1185">Reference proteome</keyword>
<proteinExistence type="predicted"/>
<keyword evidence="1" id="KW-0472">Membrane</keyword>